<protein>
    <submittedName>
        <fullName evidence="2">Toxin-antitoxin system, antitoxin component, HicB family</fullName>
    </submittedName>
</protein>
<dbReference type="Gene3D" id="3.30.160.250">
    <property type="match status" value="1"/>
</dbReference>
<reference evidence="2 3" key="1">
    <citation type="submission" date="2011-08" db="EMBL/GenBank/DDBJ databases">
        <authorList>
            <person name="Weinstock G."/>
            <person name="Sodergren E."/>
            <person name="Clifton S."/>
            <person name="Fulton L."/>
            <person name="Fulton B."/>
            <person name="Courtney L."/>
            <person name="Fronick C."/>
            <person name="Harrison M."/>
            <person name="Strong C."/>
            <person name="Farmer C."/>
            <person name="Delahaunty K."/>
            <person name="Markovic C."/>
            <person name="Hall O."/>
            <person name="Minx P."/>
            <person name="Tomlinson C."/>
            <person name="Mitreva M."/>
            <person name="Hou S."/>
            <person name="Chen J."/>
            <person name="Wollam A."/>
            <person name="Pepin K.H."/>
            <person name="Johnson M."/>
            <person name="Bhonagiri V."/>
            <person name="Zhang X."/>
            <person name="Suruliraj S."/>
            <person name="Warren W."/>
            <person name="Chinwalla A."/>
            <person name="Mardis E.R."/>
            <person name="Wilson R.K."/>
        </authorList>
    </citation>
    <scope>NUCLEOTIDE SEQUENCE [LARGE SCALE GENOMIC DNA]</scope>
    <source>
        <strain evidence="2 3">DP7</strain>
    </source>
</reference>
<dbReference type="PATRIC" id="fig|537010.4.peg.1001"/>
<gene>
    <name evidence="2" type="ORF">HMPREF0322_01082</name>
</gene>
<dbReference type="RefSeq" id="WP_005809781.1">
    <property type="nucleotide sequence ID" value="NZ_JH414454.1"/>
</dbReference>
<organism evidence="2 3">
    <name type="scientific">Desulfitobacterium hafniense DP7</name>
    <dbReference type="NCBI Taxonomy" id="537010"/>
    <lineage>
        <taxon>Bacteria</taxon>
        <taxon>Bacillati</taxon>
        <taxon>Bacillota</taxon>
        <taxon>Clostridia</taxon>
        <taxon>Eubacteriales</taxon>
        <taxon>Desulfitobacteriaceae</taxon>
        <taxon>Desulfitobacterium</taxon>
    </lineage>
</organism>
<dbReference type="Proteomes" id="UP000004416">
    <property type="component" value="Unassembled WGS sequence"/>
</dbReference>
<dbReference type="AlphaFoldDB" id="G9XJF1"/>
<dbReference type="EMBL" id="AFZX01000027">
    <property type="protein sequence ID" value="EHL08221.1"/>
    <property type="molecule type" value="Genomic_DNA"/>
</dbReference>
<evidence type="ECO:0000259" key="1">
    <source>
        <dbReference type="Pfam" id="PF15919"/>
    </source>
</evidence>
<sequence length="132" mass="14890">MAKYLFPAIFTPETNGIYSINFPDVEGCYTQGDDLQDAYDMAEDALCLRLYDLEESNEPIPTPSNPADIPFTHGSFIALIGVDTLEYRKFYDNKAVKKTLTIPQWLNSMAEREGINFSQVLQNALKDQLGVQ</sequence>
<dbReference type="SUPFAM" id="SSF143100">
    <property type="entry name" value="TTHA1013/TTHA0281-like"/>
    <property type="match status" value="1"/>
</dbReference>
<dbReference type="HOGENOM" id="CLU_114047_0_2_9"/>
<evidence type="ECO:0000313" key="2">
    <source>
        <dbReference type="EMBL" id="EHL08221.1"/>
    </source>
</evidence>
<comment type="caution">
    <text evidence="2">The sequence shown here is derived from an EMBL/GenBank/DDBJ whole genome shotgun (WGS) entry which is preliminary data.</text>
</comment>
<feature type="domain" description="HicB-like antitoxin of toxin-antitoxin system" evidence="1">
    <location>
        <begin position="6"/>
        <end position="106"/>
    </location>
</feature>
<evidence type="ECO:0000313" key="3">
    <source>
        <dbReference type="Proteomes" id="UP000004416"/>
    </source>
</evidence>
<dbReference type="Pfam" id="PF15919">
    <property type="entry name" value="HicB_lk_antitox"/>
    <property type="match status" value="1"/>
</dbReference>
<dbReference type="InterPro" id="IPR035069">
    <property type="entry name" value="TTHA1013/TTHA0281-like"/>
</dbReference>
<dbReference type="InterPro" id="IPR031807">
    <property type="entry name" value="HicB-like"/>
</dbReference>
<accession>G9XJF1</accession>
<name>G9XJF1_DESHA</name>
<proteinExistence type="predicted"/>